<comment type="catalytic activity">
    <reaction evidence="8">
        <text>Couples ATP hydrolysis with the unwinding of duplex DNA by translocating in the 3'-5' direction.</text>
        <dbReference type="EC" id="5.6.2.4"/>
    </reaction>
</comment>
<dbReference type="InterPro" id="IPR014017">
    <property type="entry name" value="DNA_helicase_UvrD-like_C"/>
</dbReference>
<dbReference type="OrthoDB" id="9806690at2"/>
<dbReference type="PROSITE" id="PS51198">
    <property type="entry name" value="UVRD_HELICASE_ATP_BIND"/>
    <property type="match status" value="1"/>
</dbReference>
<comment type="caution">
    <text evidence="15">The sequence shown here is derived from an EMBL/GenBank/DDBJ whole genome shotgun (WGS) entry which is preliminary data.</text>
</comment>
<comment type="similarity">
    <text evidence="1">Belongs to the helicase family. UvrD subfamily.</text>
</comment>
<evidence type="ECO:0000259" key="13">
    <source>
        <dbReference type="PROSITE" id="PS51198"/>
    </source>
</evidence>
<dbReference type="InterPro" id="IPR027417">
    <property type="entry name" value="P-loop_NTPase"/>
</dbReference>
<dbReference type="GO" id="GO:0033202">
    <property type="term" value="C:DNA helicase complex"/>
    <property type="evidence" value="ECO:0007669"/>
    <property type="project" value="TreeGrafter"/>
</dbReference>
<dbReference type="InterPro" id="IPR014016">
    <property type="entry name" value="UvrD-like_ATP-bd"/>
</dbReference>
<dbReference type="CDD" id="cd18807">
    <property type="entry name" value="SF1_C_UvrD"/>
    <property type="match status" value="1"/>
</dbReference>
<dbReference type="PANTHER" id="PTHR11070:SF2">
    <property type="entry name" value="ATP-DEPENDENT DNA HELICASE SRS2"/>
    <property type="match status" value="1"/>
</dbReference>
<keyword evidence="3 11" id="KW-0378">Hydrolase</keyword>
<dbReference type="GO" id="GO:0005829">
    <property type="term" value="C:cytosol"/>
    <property type="evidence" value="ECO:0007669"/>
    <property type="project" value="TreeGrafter"/>
</dbReference>
<keyword evidence="2 11" id="KW-0547">Nucleotide-binding</keyword>
<dbReference type="GO" id="GO:0043138">
    <property type="term" value="F:3'-5' DNA helicase activity"/>
    <property type="evidence" value="ECO:0007669"/>
    <property type="project" value="UniProtKB-EC"/>
</dbReference>
<feature type="region of interest" description="Disordered" evidence="12">
    <location>
        <begin position="715"/>
        <end position="744"/>
    </location>
</feature>
<dbReference type="Pfam" id="PF00580">
    <property type="entry name" value="UvrD-helicase"/>
    <property type="match status" value="1"/>
</dbReference>
<dbReference type="PANTHER" id="PTHR11070">
    <property type="entry name" value="UVRD / RECB / PCRA DNA HELICASE FAMILY MEMBER"/>
    <property type="match status" value="1"/>
</dbReference>
<dbReference type="EMBL" id="PYAU01000001">
    <property type="protein sequence ID" value="PSL36681.1"/>
    <property type="molecule type" value="Genomic_DNA"/>
</dbReference>
<evidence type="ECO:0000256" key="7">
    <source>
        <dbReference type="ARBA" id="ARBA00023235"/>
    </source>
</evidence>
<dbReference type="GO" id="GO:0016787">
    <property type="term" value="F:hydrolase activity"/>
    <property type="evidence" value="ECO:0007669"/>
    <property type="project" value="UniProtKB-UniRule"/>
</dbReference>
<keyword evidence="18" id="KW-1185">Reference proteome</keyword>
<evidence type="ECO:0000313" key="16">
    <source>
        <dbReference type="EMBL" id="RUQ84202.1"/>
    </source>
</evidence>
<dbReference type="InterPro" id="IPR000212">
    <property type="entry name" value="DNA_helicase_UvrD/REP"/>
</dbReference>
<gene>
    <name evidence="15" type="ORF">CLV49_0278</name>
    <name evidence="16" type="ORF">ELQ93_15375</name>
</gene>
<evidence type="ECO:0000313" key="18">
    <source>
        <dbReference type="Proteomes" id="UP000268291"/>
    </source>
</evidence>
<keyword evidence="5 11" id="KW-0067">ATP-binding</keyword>
<keyword evidence="4 11" id="KW-0347">Helicase</keyword>
<evidence type="ECO:0000256" key="6">
    <source>
        <dbReference type="ARBA" id="ARBA00023125"/>
    </source>
</evidence>
<dbReference type="PROSITE" id="PS51217">
    <property type="entry name" value="UVRD_HELICASE_CTER"/>
    <property type="match status" value="1"/>
</dbReference>
<evidence type="ECO:0000256" key="9">
    <source>
        <dbReference type="ARBA" id="ARBA00034808"/>
    </source>
</evidence>
<dbReference type="InterPro" id="IPR013986">
    <property type="entry name" value="DExx_box_DNA_helicase_dom_sf"/>
</dbReference>
<evidence type="ECO:0000256" key="1">
    <source>
        <dbReference type="ARBA" id="ARBA00009922"/>
    </source>
</evidence>
<dbReference type="Pfam" id="PF13361">
    <property type="entry name" value="UvrD_C"/>
    <property type="match status" value="1"/>
</dbReference>
<evidence type="ECO:0000256" key="3">
    <source>
        <dbReference type="ARBA" id="ARBA00022801"/>
    </source>
</evidence>
<organism evidence="15 17">
    <name type="scientific">Labedella gwakjiensis</name>
    <dbReference type="NCBI Taxonomy" id="390269"/>
    <lineage>
        <taxon>Bacteria</taxon>
        <taxon>Bacillati</taxon>
        <taxon>Actinomycetota</taxon>
        <taxon>Actinomycetes</taxon>
        <taxon>Micrococcales</taxon>
        <taxon>Microbacteriaceae</taxon>
        <taxon>Labedella</taxon>
    </lineage>
</organism>
<evidence type="ECO:0000256" key="11">
    <source>
        <dbReference type="PROSITE-ProRule" id="PRU00560"/>
    </source>
</evidence>
<evidence type="ECO:0000313" key="17">
    <source>
        <dbReference type="Proteomes" id="UP000241203"/>
    </source>
</evidence>
<dbReference type="GO" id="GO:0005524">
    <property type="term" value="F:ATP binding"/>
    <property type="evidence" value="ECO:0007669"/>
    <property type="project" value="UniProtKB-UniRule"/>
</dbReference>
<keyword evidence="7" id="KW-0413">Isomerase</keyword>
<evidence type="ECO:0000256" key="12">
    <source>
        <dbReference type="SAM" id="MobiDB-lite"/>
    </source>
</evidence>
<sequence length="822" mass="89302">MSSSSSSAENTAENTPETAASAAAPSVTPLIVDWPTAAVPGGGTPGSGPDPLLDGLNPQQRAAVEYRGPALLIVAGAGSGKTSVLTRRIASLLRSREAWPSQILAITFTNKAAAEMRERVGHLVGRAADGMWISTFHSACVRILRREAENFGFKPGFTIYDSSDTRVLLKRIIKELDADVLGFTPANTSARISKLKNELGDVDSFARNVNVSDPNEVAFLEIFRRYTRALSSANAFDFDDLIGQVVFLFRAFPHIAAHYQRRFRHVLVDEYQDTNHAQYALIQELTRPVPADVVARAGFDTPVSSGDGTIPGASLTVVGDSDQSIYAFRGADIRNIVEFERDFTGATVILLEQNYRSTQNILSAANAVIANNFDRKDKKLWTSVGDGDKIVGYTGYTGHDEAQFVADEIEKLHREGMPYSEMAVFYRTNAQTRALEEIFIRSALPYRVMGGTKFYERAEIKDAMAYLTAVVNPADALAVRRILNTPKRGIGPATETQLQSFADNAETSLREALREAGTLGFGPKVAGAIRALSELLDEASALAAEGKVSDVLTLLVTKSGLVDALRMSRDPQDEARAENIEELIAVTKEYERNNPEGTLIDFLTEVSLVAAADELDDSSGTVSLMTLHTAKGLEYDAVFLTGVEEELLPHKMSANEPGGPAEERRLFYVGITRARKKLHLSLAMSRAQFGETAVAMPSRFLQEIPDELIEWRQSPGTARSRGGYGQGALNGPRGWKGPNNDRDGGFALPRAEKKVWPNAVTGTVRDNGDLELAAGDRIRHTDFGEGRVLAVTGEGSKRVAHVAFDSAGQKKLLIKIAPIDKL</sequence>
<dbReference type="Proteomes" id="UP000268291">
    <property type="component" value="Unassembled WGS sequence"/>
</dbReference>
<dbReference type="EMBL" id="RZGY01000003">
    <property type="protein sequence ID" value="RUQ84202.1"/>
    <property type="molecule type" value="Genomic_DNA"/>
</dbReference>
<feature type="compositionally biased region" description="Low complexity" evidence="12">
    <location>
        <begin position="1"/>
        <end position="26"/>
    </location>
</feature>
<name>A0A2P8GRT9_9MICO</name>
<dbReference type="CDD" id="cd17932">
    <property type="entry name" value="DEXQc_UvrD"/>
    <property type="match status" value="1"/>
</dbReference>
<dbReference type="Gene3D" id="3.40.50.300">
    <property type="entry name" value="P-loop containing nucleotide triphosphate hydrolases"/>
    <property type="match status" value="2"/>
</dbReference>
<dbReference type="Pfam" id="PF21196">
    <property type="entry name" value="PcrA_UvrD_tudor"/>
    <property type="match status" value="1"/>
</dbReference>
<proteinExistence type="inferred from homology"/>
<accession>A0A2P8GRT9</accession>
<dbReference type="AlphaFoldDB" id="A0A2P8GRT9"/>
<dbReference type="SUPFAM" id="SSF52540">
    <property type="entry name" value="P-loop containing nucleoside triphosphate hydrolases"/>
    <property type="match status" value="1"/>
</dbReference>
<dbReference type="Proteomes" id="UP000241203">
    <property type="component" value="Unassembled WGS sequence"/>
</dbReference>
<evidence type="ECO:0000259" key="14">
    <source>
        <dbReference type="PROSITE" id="PS51217"/>
    </source>
</evidence>
<feature type="binding site" evidence="11">
    <location>
        <begin position="75"/>
        <end position="82"/>
    </location>
    <ligand>
        <name>ATP</name>
        <dbReference type="ChEBI" id="CHEBI:30616"/>
    </ligand>
</feature>
<dbReference type="Gene3D" id="1.10.10.160">
    <property type="match status" value="1"/>
</dbReference>
<evidence type="ECO:0000256" key="2">
    <source>
        <dbReference type="ARBA" id="ARBA00022741"/>
    </source>
</evidence>
<protein>
    <recommendedName>
        <fullName evidence="9">DNA 3'-5' helicase</fullName>
        <ecNumber evidence="9">5.6.2.4</ecNumber>
    </recommendedName>
</protein>
<dbReference type="GO" id="GO:0003677">
    <property type="term" value="F:DNA binding"/>
    <property type="evidence" value="ECO:0007669"/>
    <property type="project" value="UniProtKB-KW"/>
</dbReference>
<keyword evidence="6" id="KW-0238">DNA-binding</keyword>
<feature type="domain" description="UvrD-like helicase C-terminal" evidence="14">
    <location>
        <begin position="359"/>
        <end position="632"/>
    </location>
</feature>
<evidence type="ECO:0000256" key="4">
    <source>
        <dbReference type="ARBA" id="ARBA00022806"/>
    </source>
</evidence>
<dbReference type="GO" id="GO:0000725">
    <property type="term" value="P:recombinational repair"/>
    <property type="evidence" value="ECO:0007669"/>
    <property type="project" value="TreeGrafter"/>
</dbReference>
<feature type="region of interest" description="Disordered" evidence="12">
    <location>
        <begin position="1"/>
        <end position="54"/>
    </location>
</feature>
<evidence type="ECO:0000256" key="5">
    <source>
        <dbReference type="ARBA" id="ARBA00022840"/>
    </source>
</evidence>
<evidence type="ECO:0000256" key="10">
    <source>
        <dbReference type="ARBA" id="ARBA00048988"/>
    </source>
</evidence>
<dbReference type="Gene3D" id="1.10.486.10">
    <property type="entry name" value="PCRA, domain 4"/>
    <property type="match status" value="1"/>
</dbReference>
<evidence type="ECO:0000256" key="8">
    <source>
        <dbReference type="ARBA" id="ARBA00034617"/>
    </source>
</evidence>
<comment type="catalytic activity">
    <reaction evidence="10">
        <text>ATP + H2O = ADP + phosphate + H(+)</text>
        <dbReference type="Rhea" id="RHEA:13065"/>
        <dbReference type="ChEBI" id="CHEBI:15377"/>
        <dbReference type="ChEBI" id="CHEBI:15378"/>
        <dbReference type="ChEBI" id="CHEBI:30616"/>
        <dbReference type="ChEBI" id="CHEBI:43474"/>
        <dbReference type="ChEBI" id="CHEBI:456216"/>
        <dbReference type="EC" id="5.6.2.4"/>
    </reaction>
</comment>
<dbReference type="EC" id="5.6.2.4" evidence="9"/>
<dbReference type="RefSeq" id="WP_106561930.1">
    <property type="nucleotide sequence ID" value="NZ_PYAU01000001.1"/>
</dbReference>
<dbReference type="FunFam" id="1.10.486.10:FF:000003">
    <property type="entry name" value="ATP-dependent DNA helicase"/>
    <property type="match status" value="1"/>
</dbReference>
<evidence type="ECO:0000313" key="15">
    <source>
        <dbReference type="EMBL" id="PSL36681.1"/>
    </source>
</evidence>
<reference evidence="16 18" key="2">
    <citation type="submission" date="2018-12" db="EMBL/GenBank/DDBJ databases">
        <authorList>
            <person name="hu s."/>
            <person name="Xu Y."/>
            <person name="Xu B."/>
            <person name="Li F."/>
        </authorList>
    </citation>
    <scope>NUCLEOTIDE SEQUENCE [LARGE SCALE GENOMIC DNA]</scope>
    <source>
        <strain evidence="16 18">KSW2-17</strain>
    </source>
</reference>
<feature type="domain" description="UvrD-like helicase ATP-binding" evidence="13">
    <location>
        <begin position="54"/>
        <end position="358"/>
    </location>
</feature>
<reference evidence="15 17" key="1">
    <citation type="submission" date="2018-03" db="EMBL/GenBank/DDBJ databases">
        <title>Genomic Encyclopedia of Archaeal and Bacterial Type Strains, Phase II (KMG-II): from individual species to whole genera.</title>
        <authorList>
            <person name="Goeker M."/>
        </authorList>
    </citation>
    <scope>NUCLEOTIDE SEQUENCE [LARGE SCALE GENOMIC DNA]</scope>
    <source>
        <strain evidence="15 17">DSM 21548</strain>
    </source>
</reference>